<name>A0A0D2PUE2_HYPSF</name>
<evidence type="ECO:0000313" key="2">
    <source>
        <dbReference type="EMBL" id="KJA23205.1"/>
    </source>
</evidence>
<evidence type="ECO:0000313" key="3">
    <source>
        <dbReference type="Proteomes" id="UP000054270"/>
    </source>
</evidence>
<feature type="signal peptide" evidence="1">
    <location>
        <begin position="1"/>
        <end position="21"/>
    </location>
</feature>
<sequence>MTEKKHLALILSSKLLPAVGSLHFEGPYRCEYVFHDVTKPATVNTAEPLFDVLVNNIDNFNLLDVDQNVPCALVDRHSAMVMGSRGRQGSFFTEGNWFP</sequence>
<dbReference type="EMBL" id="KN817544">
    <property type="protein sequence ID" value="KJA23205.1"/>
    <property type="molecule type" value="Genomic_DNA"/>
</dbReference>
<dbReference type="AlphaFoldDB" id="A0A0D2PUE2"/>
<keyword evidence="1" id="KW-0732">Signal</keyword>
<feature type="chain" id="PRO_5002248840" evidence="1">
    <location>
        <begin position="22"/>
        <end position="99"/>
    </location>
</feature>
<dbReference type="Proteomes" id="UP000054270">
    <property type="component" value="Unassembled WGS sequence"/>
</dbReference>
<reference evidence="3" key="1">
    <citation type="submission" date="2014-04" db="EMBL/GenBank/DDBJ databases">
        <title>Evolutionary Origins and Diversification of the Mycorrhizal Mutualists.</title>
        <authorList>
            <consortium name="DOE Joint Genome Institute"/>
            <consortium name="Mycorrhizal Genomics Consortium"/>
            <person name="Kohler A."/>
            <person name="Kuo A."/>
            <person name="Nagy L.G."/>
            <person name="Floudas D."/>
            <person name="Copeland A."/>
            <person name="Barry K.W."/>
            <person name="Cichocki N."/>
            <person name="Veneault-Fourrey C."/>
            <person name="LaButti K."/>
            <person name="Lindquist E.A."/>
            <person name="Lipzen A."/>
            <person name="Lundell T."/>
            <person name="Morin E."/>
            <person name="Murat C."/>
            <person name="Riley R."/>
            <person name="Ohm R."/>
            <person name="Sun H."/>
            <person name="Tunlid A."/>
            <person name="Henrissat B."/>
            <person name="Grigoriev I.V."/>
            <person name="Hibbett D.S."/>
            <person name="Martin F."/>
        </authorList>
    </citation>
    <scope>NUCLEOTIDE SEQUENCE [LARGE SCALE GENOMIC DNA]</scope>
    <source>
        <strain evidence="3">FD-334 SS-4</strain>
    </source>
</reference>
<protein>
    <submittedName>
        <fullName evidence="2">Uncharacterized protein</fullName>
    </submittedName>
</protein>
<keyword evidence="3" id="KW-1185">Reference proteome</keyword>
<gene>
    <name evidence="2" type="ORF">HYPSUDRAFT_39992</name>
</gene>
<organism evidence="2 3">
    <name type="scientific">Hypholoma sublateritium (strain FD-334 SS-4)</name>
    <dbReference type="NCBI Taxonomy" id="945553"/>
    <lineage>
        <taxon>Eukaryota</taxon>
        <taxon>Fungi</taxon>
        <taxon>Dikarya</taxon>
        <taxon>Basidiomycota</taxon>
        <taxon>Agaricomycotina</taxon>
        <taxon>Agaricomycetes</taxon>
        <taxon>Agaricomycetidae</taxon>
        <taxon>Agaricales</taxon>
        <taxon>Agaricineae</taxon>
        <taxon>Strophariaceae</taxon>
        <taxon>Hypholoma</taxon>
    </lineage>
</organism>
<accession>A0A0D2PUE2</accession>
<proteinExistence type="predicted"/>
<evidence type="ECO:0000256" key="1">
    <source>
        <dbReference type="SAM" id="SignalP"/>
    </source>
</evidence>